<protein>
    <submittedName>
        <fullName evidence="1">Uncharacterized protein</fullName>
    </submittedName>
</protein>
<accession>A0A9D1JMI6</accession>
<dbReference type="EMBL" id="DVIU01000101">
    <property type="protein sequence ID" value="HIS35943.1"/>
    <property type="molecule type" value="Genomic_DNA"/>
</dbReference>
<organism evidence="1 2">
    <name type="scientific">Candidatus Scatousia excrementigallinarum</name>
    <dbReference type="NCBI Taxonomy" id="2840935"/>
    <lineage>
        <taxon>Bacteria</taxon>
        <taxon>Candidatus Scatousia</taxon>
    </lineage>
</organism>
<comment type="caution">
    <text evidence="1">The sequence shown here is derived from an EMBL/GenBank/DDBJ whole genome shotgun (WGS) entry which is preliminary data.</text>
</comment>
<evidence type="ECO:0000313" key="2">
    <source>
        <dbReference type="Proteomes" id="UP000823928"/>
    </source>
</evidence>
<name>A0A9D1JMI6_9BACT</name>
<evidence type="ECO:0000313" key="1">
    <source>
        <dbReference type="EMBL" id="HIS35943.1"/>
    </source>
</evidence>
<reference evidence="1" key="1">
    <citation type="submission" date="2020-10" db="EMBL/GenBank/DDBJ databases">
        <authorList>
            <person name="Gilroy R."/>
        </authorList>
    </citation>
    <scope>NUCLEOTIDE SEQUENCE</scope>
    <source>
        <strain evidence="1">6276</strain>
    </source>
</reference>
<dbReference type="AlphaFoldDB" id="A0A9D1JMI6"/>
<reference evidence="1" key="2">
    <citation type="journal article" date="2021" name="PeerJ">
        <title>Extensive microbial diversity within the chicken gut microbiome revealed by metagenomics and culture.</title>
        <authorList>
            <person name="Gilroy R."/>
            <person name="Ravi A."/>
            <person name="Getino M."/>
            <person name="Pursley I."/>
            <person name="Horton D.L."/>
            <person name="Alikhan N.F."/>
            <person name="Baker D."/>
            <person name="Gharbi K."/>
            <person name="Hall N."/>
            <person name="Watson M."/>
            <person name="Adriaenssens E.M."/>
            <person name="Foster-Nyarko E."/>
            <person name="Jarju S."/>
            <person name="Secka A."/>
            <person name="Antonio M."/>
            <person name="Oren A."/>
            <person name="Chaudhuri R.R."/>
            <person name="La Ragione R."/>
            <person name="Hildebrand F."/>
            <person name="Pallen M.J."/>
        </authorList>
    </citation>
    <scope>NUCLEOTIDE SEQUENCE</scope>
    <source>
        <strain evidence="1">6276</strain>
    </source>
</reference>
<gene>
    <name evidence="1" type="ORF">IAC10_04855</name>
</gene>
<sequence>MNNEQMQNILKGGLSSAGNRQIQQQTGFPQTQQLIPEYDVKSIVVNDIRRIQKLVDDGVIDNTQGQYLVNYVINKAYDMVNNRNMGEAQIQPQNTAFAEFEAENSGFFNKDGRAEVLEYLKRSGFEGDKDEISLISGMIEKLENSAIERYLKQSAHEKTLNNQNEIAKQRLRANAQNSNFDDFKTRAFTREQIGKMSGAEFAKYEKAIMEQLRKGLIK</sequence>
<dbReference type="Proteomes" id="UP000823928">
    <property type="component" value="Unassembled WGS sequence"/>
</dbReference>
<proteinExistence type="predicted"/>